<proteinExistence type="inferred from homology"/>
<dbReference type="PROSITE" id="PS00166">
    <property type="entry name" value="ENOYL_COA_HYDRATASE"/>
    <property type="match status" value="1"/>
</dbReference>
<keyword evidence="6" id="KW-1185">Reference proteome</keyword>
<gene>
    <name evidence="5" type="ORF">CFX0092_A2840</name>
</gene>
<name>A0A160T657_9CHLR</name>
<dbReference type="Pfam" id="PF00378">
    <property type="entry name" value="ECH_1"/>
    <property type="match status" value="1"/>
</dbReference>
<evidence type="ECO:0000256" key="4">
    <source>
        <dbReference type="RuleBase" id="RU003707"/>
    </source>
</evidence>
<dbReference type="Proteomes" id="UP000215027">
    <property type="component" value="Chromosome I"/>
</dbReference>
<comment type="similarity">
    <text evidence="1 4">Belongs to the enoyl-CoA hydratase/isomerase family.</text>
</comment>
<dbReference type="InterPro" id="IPR018376">
    <property type="entry name" value="Enoyl-CoA_hyd/isom_CS"/>
</dbReference>
<dbReference type="InterPro" id="IPR001753">
    <property type="entry name" value="Enoyl-CoA_hydra/iso"/>
</dbReference>
<evidence type="ECO:0000313" key="6">
    <source>
        <dbReference type="Proteomes" id="UP000215027"/>
    </source>
</evidence>
<dbReference type="PANTHER" id="PTHR11941">
    <property type="entry name" value="ENOYL-COA HYDRATASE-RELATED"/>
    <property type="match status" value="1"/>
</dbReference>
<keyword evidence="3" id="KW-0456">Lyase</keyword>
<dbReference type="EMBL" id="LN890655">
    <property type="protein sequence ID" value="CUS04718.2"/>
    <property type="molecule type" value="Genomic_DNA"/>
</dbReference>
<keyword evidence="2" id="KW-0443">Lipid metabolism</keyword>
<reference evidence="5" key="1">
    <citation type="submission" date="2016-01" db="EMBL/GenBank/DDBJ databases">
        <authorList>
            <person name="Mcilroy J.S."/>
            <person name="Karst M S."/>
            <person name="Albertsen M."/>
        </authorList>
    </citation>
    <scope>NUCLEOTIDE SEQUENCE</scope>
    <source>
        <strain evidence="5">Cfx-K</strain>
    </source>
</reference>
<dbReference type="SUPFAM" id="SSF52096">
    <property type="entry name" value="ClpP/crotonase"/>
    <property type="match status" value="1"/>
</dbReference>
<sequence>MVNGMSRGIEFNVAGDGIALLRVNRPAARNALSWAAQEAFADAVAAAQRNQSIRVLIITGAGGAFVSGGDLKELAAHPEAAAGERLNRVMSAALAGLAELPYPVLAAVNGDAVGGGCEIVTACDLRLAAADARFAFRQVHNGLTTGWGGTARLVGLIGQSRAMELLLTGRTFDAVEAQALGLIQRVAPPGVDALEAAYAWAGELSRLPRRALAATKALVHAAAHLPPSDADRLEAQWFINLWPSADHLEAVAAFTAKRPPVFNRE</sequence>
<accession>A0A160T657</accession>
<evidence type="ECO:0000256" key="3">
    <source>
        <dbReference type="ARBA" id="ARBA00023239"/>
    </source>
</evidence>
<dbReference type="GO" id="GO:0016853">
    <property type="term" value="F:isomerase activity"/>
    <property type="evidence" value="ECO:0007669"/>
    <property type="project" value="UniProtKB-KW"/>
</dbReference>
<dbReference type="PANTHER" id="PTHR11941:SF169">
    <property type="entry name" value="(7AS)-7A-METHYL-1,5-DIOXO-2,3,5,6,7,7A-HEXAHYDRO-1H-INDENE-CARBOXYL-COA HYDROLASE"/>
    <property type="match status" value="1"/>
</dbReference>
<dbReference type="Gene3D" id="3.90.226.10">
    <property type="entry name" value="2-enoyl-CoA Hydratase, Chain A, domain 1"/>
    <property type="match status" value="1"/>
</dbReference>
<dbReference type="GO" id="GO:0006635">
    <property type="term" value="P:fatty acid beta-oxidation"/>
    <property type="evidence" value="ECO:0007669"/>
    <property type="project" value="TreeGrafter"/>
</dbReference>
<dbReference type="KEGG" id="pbf:CFX0092_A2840"/>
<evidence type="ECO:0000256" key="1">
    <source>
        <dbReference type="ARBA" id="ARBA00005254"/>
    </source>
</evidence>
<dbReference type="CDD" id="cd06558">
    <property type="entry name" value="crotonase-like"/>
    <property type="match status" value="1"/>
</dbReference>
<dbReference type="InterPro" id="IPR029045">
    <property type="entry name" value="ClpP/crotonase-like_dom_sf"/>
</dbReference>
<dbReference type="AlphaFoldDB" id="A0A160T657"/>
<organism evidence="5 6">
    <name type="scientific">Candidatus Promineifilum breve</name>
    <dbReference type="NCBI Taxonomy" id="1806508"/>
    <lineage>
        <taxon>Bacteria</taxon>
        <taxon>Bacillati</taxon>
        <taxon>Chloroflexota</taxon>
        <taxon>Ardenticatenia</taxon>
        <taxon>Candidatus Promineifilales</taxon>
        <taxon>Candidatus Promineifilaceae</taxon>
        <taxon>Candidatus Promineifilum</taxon>
    </lineage>
</organism>
<protein>
    <submittedName>
        <fullName evidence="5">Enoyl-CoA hydratase/isomerase</fullName>
    </submittedName>
</protein>
<evidence type="ECO:0000313" key="5">
    <source>
        <dbReference type="EMBL" id="CUS04718.2"/>
    </source>
</evidence>
<dbReference type="GO" id="GO:0016829">
    <property type="term" value="F:lyase activity"/>
    <property type="evidence" value="ECO:0007669"/>
    <property type="project" value="UniProtKB-KW"/>
</dbReference>
<evidence type="ECO:0000256" key="2">
    <source>
        <dbReference type="ARBA" id="ARBA00023098"/>
    </source>
</evidence>